<dbReference type="SUPFAM" id="SSF52047">
    <property type="entry name" value="RNI-like"/>
    <property type="match status" value="1"/>
</dbReference>
<dbReference type="Pfam" id="PF12937">
    <property type="entry name" value="F-box-like"/>
    <property type="match status" value="1"/>
</dbReference>
<feature type="domain" description="F-box" evidence="1">
    <location>
        <begin position="10"/>
        <end position="59"/>
    </location>
</feature>
<evidence type="ECO:0000259" key="1">
    <source>
        <dbReference type="PROSITE" id="PS50181"/>
    </source>
</evidence>
<dbReference type="Proteomes" id="UP000308652">
    <property type="component" value="Unassembled WGS sequence"/>
</dbReference>
<dbReference type="EMBL" id="ML213599">
    <property type="protein sequence ID" value="TFK39436.1"/>
    <property type="molecule type" value="Genomic_DNA"/>
</dbReference>
<accession>A0A5C3M4Y3</accession>
<dbReference type="STRING" id="68775.A0A5C3M4Y3"/>
<dbReference type="InterPro" id="IPR001810">
    <property type="entry name" value="F-box_dom"/>
</dbReference>
<dbReference type="InterPro" id="IPR032675">
    <property type="entry name" value="LRR_dom_sf"/>
</dbReference>
<name>A0A5C3M4Y3_9AGAR</name>
<evidence type="ECO:0000313" key="3">
    <source>
        <dbReference type="Proteomes" id="UP000308652"/>
    </source>
</evidence>
<dbReference type="Gene3D" id="3.80.10.10">
    <property type="entry name" value="Ribonuclease Inhibitor"/>
    <property type="match status" value="1"/>
</dbReference>
<evidence type="ECO:0000313" key="2">
    <source>
        <dbReference type="EMBL" id="TFK39436.1"/>
    </source>
</evidence>
<sequence length="377" mass="42245">MSPHTEFTHSPPDLNLPNETLIAVFNELSPTTLADIAQVSHRFNAVAEWILYSSVYITDTLTDSSPVPLKTLRWCESMQRKRYLTQVLRKLHIRWQADPRTSPSQYLMNSCERVADVVSLLTPLESLELFLGPANYSSPRPEPIHVIERIIHGCKFSQLKSCSLGADWTKGAQPYTSHLTTFLASLPTLRHLKLPDHHSALDLPPEALPHLSTFRGSADTAASLLPGRPVQYLSLVGQDSDVNRENLPRMTCTTMPIRYLDLSAMSVRPMLLRNVSTYLPTVESLRIRLALRHTLHYSFSGIRLLAGLSTVLSAFQQLISLDLSPTEVDGVGRADAVEELALCREWGRGCPSLRRIIFPSQTEWLLDSDGVWISVQT</sequence>
<organism evidence="2 3">
    <name type="scientific">Crucibulum laeve</name>
    <dbReference type="NCBI Taxonomy" id="68775"/>
    <lineage>
        <taxon>Eukaryota</taxon>
        <taxon>Fungi</taxon>
        <taxon>Dikarya</taxon>
        <taxon>Basidiomycota</taxon>
        <taxon>Agaricomycotina</taxon>
        <taxon>Agaricomycetes</taxon>
        <taxon>Agaricomycetidae</taxon>
        <taxon>Agaricales</taxon>
        <taxon>Agaricineae</taxon>
        <taxon>Nidulariaceae</taxon>
        <taxon>Crucibulum</taxon>
    </lineage>
</organism>
<dbReference type="AlphaFoldDB" id="A0A5C3M4Y3"/>
<dbReference type="OrthoDB" id="3247499at2759"/>
<gene>
    <name evidence="2" type="ORF">BDQ12DRAFT_603926</name>
</gene>
<proteinExistence type="predicted"/>
<keyword evidence="3" id="KW-1185">Reference proteome</keyword>
<dbReference type="SUPFAM" id="SSF81383">
    <property type="entry name" value="F-box domain"/>
    <property type="match status" value="1"/>
</dbReference>
<dbReference type="PROSITE" id="PS50181">
    <property type="entry name" value="FBOX"/>
    <property type="match status" value="1"/>
</dbReference>
<reference evidence="2 3" key="1">
    <citation type="journal article" date="2019" name="Nat. Ecol. Evol.">
        <title>Megaphylogeny resolves global patterns of mushroom evolution.</title>
        <authorList>
            <person name="Varga T."/>
            <person name="Krizsan K."/>
            <person name="Foldi C."/>
            <person name="Dima B."/>
            <person name="Sanchez-Garcia M."/>
            <person name="Sanchez-Ramirez S."/>
            <person name="Szollosi G.J."/>
            <person name="Szarkandi J.G."/>
            <person name="Papp V."/>
            <person name="Albert L."/>
            <person name="Andreopoulos W."/>
            <person name="Angelini C."/>
            <person name="Antonin V."/>
            <person name="Barry K.W."/>
            <person name="Bougher N.L."/>
            <person name="Buchanan P."/>
            <person name="Buyck B."/>
            <person name="Bense V."/>
            <person name="Catcheside P."/>
            <person name="Chovatia M."/>
            <person name="Cooper J."/>
            <person name="Damon W."/>
            <person name="Desjardin D."/>
            <person name="Finy P."/>
            <person name="Geml J."/>
            <person name="Haridas S."/>
            <person name="Hughes K."/>
            <person name="Justo A."/>
            <person name="Karasinski D."/>
            <person name="Kautmanova I."/>
            <person name="Kiss B."/>
            <person name="Kocsube S."/>
            <person name="Kotiranta H."/>
            <person name="LaButti K.M."/>
            <person name="Lechner B.E."/>
            <person name="Liimatainen K."/>
            <person name="Lipzen A."/>
            <person name="Lukacs Z."/>
            <person name="Mihaltcheva S."/>
            <person name="Morgado L.N."/>
            <person name="Niskanen T."/>
            <person name="Noordeloos M.E."/>
            <person name="Ohm R.A."/>
            <person name="Ortiz-Santana B."/>
            <person name="Ovrebo C."/>
            <person name="Racz N."/>
            <person name="Riley R."/>
            <person name="Savchenko A."/>
            <person name="Shiryaev A."/>
            <person name="Soop K."/>
            <person name="Spirin V."/>
            <person name="Szebenyi C."/>
            <person name="Tomsovsky M."/>
            <person name="Tulloss R.E."/>
            <person name="Uehling J."/>
            <person name="Grigoriev I.V."/>
            <person name="Vagvolgyi C."/>
            <person name="Papp T."/>
            <person name="Martin F.M."/>
            <person name="Miettinen O."/>
            <person name="Hibbett D.S."/>
            <person name="Nagy L.G."/>
        </authorList>
    </citation>
    <scope>NUCLEOTIDE SEQUENCE [LARGE SCALE GENOMIC DNA]</scope>
    <source>
        <strain evidence="2 3">CBS 166.37</strain>
    </source>
</reference>
<dbReference type="InterPro" id="IPR036047">
    <property type="entry name" value="F-box-like_dom_sf"/>
</dbReference>
<protein>
    <recommendedName>
        <fullName evidence="1">F-box domain-containing protein</fullName>
    </recommendedName>
</protein>